<dbReference type="SUPFAM" id="SSF46785">
    <property type="entry name" value="Winged helix' DNA-binding domain"/>
    <property type="match status" value="1"/>
</dbReference>
<dbReference type="Pfam" id="PF00126">
    <property type="entry name" value="HTH_1"/>
    <property type="match status" value="1"/>
</dbReference>
<dbReference type="Gene3D" id="3.40.190.290">
    <property type="match status" value="1"/>
</dbReference>
<reference evidence="6 7" key="1">
    <citation type="submission" date="2020-08" db="EMBL/GenBank/DDBJ databases">
        <title>Functional genomics of gut bacteria from endangered species of beetles.</title>
        <authorList>
            <person name="Carlos-Shanley C."/>
        </authorList>
    </citation>
    <scope>NUCLEOTIDE SEQUENCE [LARGE SCALE GENOMIC DNA]</scope>
    <source>
        <strain evidence="6 7">S00198</strain>
    </source>
</reference>
<dbReference type="InterPro" id="IPR005119">
    <property type="entry name" value="LysR_subst-bd"/>
</dbReference>
<dbReference type="SUPFAM" id="SSF53850">
    <property type="entry name" value="Periplasmic binding protein-like II"/>
    <property type="match status" value="1"/>
</dbReference>
<dbReference type="InterPro" id="IPR036390">
    <property type="entry name" value="WH_DNA-bd_sf"/>
</dbReference>
<accession>A0A7X0PK97</accession>
<dbReference type="InterPro" id="IPR000847">
    <property type="entry name" value="LysR_HTH_N"/>
</dbReference>
<dbReference type="AlphaFoldDB" id="A0A7X0PK97"/>
<dbReference type="GO" id="GO:0003677">
    <property type="term" value="F:DNA binding"/>
    <property type="evidence" value="ECO:0007669"/>
    <property type="project" value="UniProtKB-KW"/>
</dbReference>
<dbReference type="PROSITE" id="PS50931">
    <property type="entry name" value="HTH_LYSR"/>
    <property type="match status" value="1"/>
</dbReference>
<keyword evidence="4" id="KW-0804">Transcription</keyword>
<sequence>MRFDLTDLRLFVNVHEAGTITGGAERSHMALASASERIRGMEDALGVPLLLRAQRGVEPTPAGHTLLHHARLVLQQMEQLRGDLGEYGTGLAGHVRVLCNSSALSEYLPQAIAGFLARHPRISVDVDERSSQEVADAVRAGLCDMGLVSDAVDLGGLATHALRPDPLVLVVPQGHELAARRSVALAEVAHLDFIGLAEGSALQALVVRHAQRQGRRLRYRVRLRQFEAVCQLVGLGVGVGIIPRAAAARHARAQRVKAVRLTDAWAERSLVLCLRTLQDLPQHAQQLVHHLLPAAHNAASSFTPAP</sequence>
<dbReference type="PANTHER" id="PTHR30419:SF2">
    <property type="entry name" value="LYSR FAMILY TRANSCRIPTIONAL REGULATOR"/>
    <property type="match status" value="1"/>
</dbReference>
<proteinExistence type="inferred from homology"/>
<evidence type="ECO:0000256" key="3">
    <source>
        <dbReference type="ARBA" id="ARBA00023125"/>
    </source>
</evidence>
<comment type="similarity">
    <text evidence="1">Belongs to the LysR transcriptional regulatory family.</text>
</comment>
<keyword evidence="3 6" id="KW-0238">DNA-binding</keyword>
<name>A0A7X0PK97_9BURK</name>
<gene>
    <name evidence="6" type="ORF">HNP48_005673</name>
</gene>
<keyword evidence="7" id="KW-1185">Reference proteome</keyword>
<evidence type="ECO:0000313" key="6">
    <source>
        <dbReference type="EMBL" id="MBB6562956.1"/>
    </source>
</evidence>
<dbReference type="GO" id="GO:0003700">
    <property type="term" value="F:DNA-binding transcription factor activity"/>
    <property type="evidence" value="ECO:0007669"/>
    <property type="project" value="InterPro"/>
</dbReference>
<comment type="caution">
    <text evidence="6">The sequence shown here is derived from an EMBL/GenBank/DDBJ whole genome shotgun (WGS) entry which is preliminary data.</text>
</comment>
<evidence type="ECO:0000313" key="7">
    <source>
        <dbReference type="Proteomes" id="UP000575083"/>
    </source>
</evidence>
<dbReference type="InterPro" id="IPR050950">
    <property type="entry name" value="HTH-type_LysR_regulators"/>
</dbReference>
<dbReference type="Pfam" id="PF03466">
    <property type="entry name" value="LysR_substrate"/>
    <property type="match status" value="1"/>
</dbReference>
<protein>
    <submittedName>
        <fullName evidence="6">DNA-binding transcriptional LysR family regulator</fullName>
    </submittedName>
</protein>
<dbReference type="GO" id="GO:0005829">
    <property type="term" value="C:cytosol"/>
    <property type="evidence" value="ECO:0007669"/>
    <property type="project" value="TreeGrafter"/>
</dbReference>
<dbReference type="FunFam" id="1.10.10.10:FF:000001">
    <property type="entry name" value="LysR family transcriptional regulator"/>
    <property type="match status" value="1"/>
</dbReference>
<dbReference type="PANTHER" id="PTHR30419">
    <property type="entry name" value="HTH-TYPE TRANSCRIPTIONAL REGULATOR YBHD"/>
    <property type="match status" value="1"/>
</dbReference>
<evidence type="ECO:0000256" key="4">
    <source>
        <dbReference type="ARBA" id="ARBA00023163"/>
    </source>
</evidence>
<evidence type="ECO:0000256" key="1">
    <source>
        <dbReference type="ARBA" id="ARBA00009437"/>
    </source>
</evidence>
<evidence type="ECO:0000256" key="2">
    <source>
        <dbReference type="ARBA" id="ARBA00023015"/>
    </source>
</evidence>
<dbReference type="EMBL" id="JACHLK010000015">
    <property type="protein sequence ID" value="MBB6562956.1"/>
    <property type="molecule type" value="Genomic_DNA"/>
</dbReference>
<dbReference type="Proteomes" id="UP000575083">
    <property type="component" value="Unassembled WGS sequence"/>
</dbReference>
<dbReference type="InterPro" id="IPR036388">
    <property type="entry name" value="WH-like_DNA-bd_sf"/>
</dbReference>
<dbReference type="Gene3D" id="1.10.10.10">
    <property type="entry name" value="Winged helix-like DNA-binding domain superfamily/Winged helix DNA-binding domain"/>
    <property type="match status" value="1"/>
</dbReference>
<feature type="domain" description="HTH lysR-type" evidence="5">
    <location>
        <begin position="3"/>
        <end position="60"/>
    </location>
</feature>
<keyword evidence="2" id="KW-0805">Transcription regulation</keyword>
<dbReference type="RefSeq" id="WP_184863458.1">
    <property type="nucleotide sequence ID" value="NZ_JACHLK010000015.1"/>
</dbReference>
<organism evidence="6 7">
    <name type="scientific">Acidovorax soli</name>
    <dbReference type="NCBI Taxonomy" id="592050"/>
    <lineage>
        <taxon>Bacteria</taxon>
        <taxon>Pseudomonadati</taxon>
        <taxon>Pseudomonadota</taxon>
        <taxon>Betaproteobacteria</taxon>
        <taxon>Burkholderiales</taxon>
        <taxon>Comamonadaceae</taxon>
        <taxon>Acidovorax</taxon>
    </lineage>
</organism>
<evidence type="ECO:0000259" key="5">
    <source>
        <dbReference type="PROSITE" id="PS50931"/>
    </source>
</evidence>